<dbReference type="EMBL" id="LQBP01000002">
    <property type="protein sequence ID" value="KUJ81026.1"/>
    <property type="molecule type" value="Genomic_DNA"/>
</dbReference>
<dbReference type="Gene3D" id="1.10.357.10">
    <property type="entry name" value="Tetracycline Repressor, domain 2"/>
    <property type="match status" value="1"/>
</dbReference>
<dbReference type="InterPro" id="IPR041490">
    <property type="entry name" value="KstR2_TetR_C"/>
</dbReference>
<feature type="domain" description="HTH tetR-type" evidence="3">
    <location>
        <begin position="10"/>
        <end position="70"/>
    </location>
</feature>
<dbReference type="PRINTS" id="PR00455">
    <property type="entry name" value="HTHTETR"/>
</dbReference>
<proteinExistence type="predicted"/>
<name>A0A0X3U2A7_9RHOB</name>
<feature type="DNA-binding region" description="H-T-H motif" evidence="2">
    <location>
        <begin position="33"/>
        <end position="52"/>
    </location>
</feature>
<dbReference type="InterPro" id="IPR001647">
    <property type="entry name" value="HTH_TetR"/>
</dbReference>
<keyword evidence="1 2" id="KW-0238">DNA-binding</keyword>
<dbReference type="AlphaFoldDB" id="A0A0X3U2A7"/>
<evidence type="ECO:0000313" key="5">
    <source>
        <dbReference type="Proteomes" id="UP000053690"/>
    </source>
</evidence>
<evidence type="ECO:0000256" key="2">
    <source>
        <dbReference type="PROSITE-ProRule" id="PRU00335"/>
    </source>
</evidence>
<dbReference type="PANTHER" id="PTHR43479">
    <property type="entry name" value="ACREF/ENVCD OPERON REPRESSOR-RELATED"/>
    <property type="match status" value="1"/>
</dbReference>
<dbReference type="Pfam" id="PF00440">
    <property type="entry name" value="TetR_N"/>
    <property type="match status" value="1"/>
</dbReference>
<dbReference type="Gene3D" id="1.10.10.60">
    <property type="entry name" value="Homeodomain-like"/>
    <property type="match status" value="1"/>
</dbReference>
<dbReference type="InterPro" id="IPR050624">
    <property type="entry name" value="HTH-type_Tx_Regulator"/>
</dbReference>
<evidence type="ECO:0000256" key="1">
    <source>
        <dbReference type="ARBA" id="ARBA00023125"/>
    </source>
</evidence>
<dbReference type="SUPFAM" id="SSF46689">
    <property type="entry name" value="Homeodomain-like"/>
    <property type="match status" value="1"/>
</dbReference>
<dbReference type="PROSITE" id="PS50977">
    <property type="entry name" value="HTH_TETR_2"/>
    <property type="match status" value="1"/>
</dbReference>
<dbReference type="PANTHER" id="PTHR43479:SF11">
    <property type="entry name" value="ACREF_ENVCD OPERON REPRESSOR-RELATED"/>
    <property type="match status" value="1"/>
</dbReference>
<evidence type="ECO:0000313" key="4">
    <source>
        <dbReference type="EMBL" id="KUJ81026.1"/>
    </source>
</evidence>
<gene>
    <name evidence="4" type="ORF">AVO44_03900</name>
</gene>
<dbReference type="STRING" id="1685378.AVO44_03900"/>
<reference evidence="5" key="1">
    <citation type="submission" date="2015-12" db="EMBL/GenBank/DDBJ databases">
        <authorList>
            <person name="Zhang G."/>
            <person name="Stingl U."/>
        </authorList>
    </citation>
    <scope>NUCLEOTIDE SEQUENCE [LARGE SCALE GENOMIC DNA]</scope>
    <source>
        <strain evidence="5">ZGT108</strain>
    </source>
</reference>
<dbReference type="InterPro" id="IPR036271">
    <property type="entry name" value="Tet_transcr_reg_TetR-rel_C_sf"/>
</dbReference>
<protein>
    <submittedName>
        <fullName evidence="4">TetR family transcriptional regulator</fullName>
    </submittedName>
</protein>
<dbReference type="OrthoDB" id="9779746at2"/>
<organism evidence="4 5">
    <name type="scientific">Ruegeria profundi</name>
    <dbReference type="NCBI Taxonomy" id="1685378"/>
    <lineage>
        <taxon>Bacteria</taxon>
        <taxon>Pseudomonadati</taxon>
        <taxon>Pseudomonadota</taxon>
        <taxon>Alphaproteobacteria</taxon>
        <taxon>Rhodobacterales</taxon>
        <taxon>Roseobacteraceae</taxon>
        <taxon>Ruegeria</taxon>
    </lineage>
</organism>
<dbReference type="RefSeq" id="WP_068332888.1">
    <property type="nucleotide sequence ID" value="NZ_LQBP01000002.1"/>
</dbReference>
<evidence type="ECO:0000259" key="3">
    <source>
        <dbReference type="PROSITE" id="PS50977"/>
    </source>
</evidence>
<dbReference type="GO" id="GO:0003677">
    <property type="term" value="F:DNA binding"/>
    <property type="evidence" value="ECO:0007669"/>
    <property type="project" value="UniProtKB-UniRule"/>
</dbReference>
<dbReference type="Proteomes" id="UP000053690">
    <property type="component" value="Unassembled WGS sequence"/>
</dbReference>
<dbReference type="Pfam" id="PF17932">
    <property type="entry name" value="TetR_C_24"/>
    <property type="match status" value="1"/>
</dbReference>
<dbReference type="SUPFAM" id="SSF48498">
    <property type="entry name" value="Tetracyclin repressor-like, C-terminal domain"/>
    <property type="match status" value="1"/>
</dbReference>
<dbReference type="InterPro" id="IPR009057">
    <property type="entry name" value="Homeodomain-like_sf"/>
</dbReference>
<sequence length="198" mass="22851">MARTIAKDHDQKREQILTRAAKIFADQGFDRASMTLLAKECGISKANIYHYYDSKDAILYDILETYLRELRDRICNVDFDGLGPEEKLRKAVREILFAYQGADDEHRVQISGMNALTDEQQKKLREYQLDMVNFIREILRELAPETLGADKIKLRGATMSVFGMLNWYYMWNTGAGTKAREDYANLVCTLTVHGIQKL</sequence>
<keyword evidence="5" id="KW-1185">Reference proteome</keyword>
<accession>A0A0X3U2A7</accession>
<comment type="caution">
    <text evidence="4">The sequence shown here is derived from an EMBL/GenBank/DDBJ whole genome shotgun (WGS) entry which is preliminary data.</text>
</comment>